<evidence type="ECO:0000256" key="2">
    <source>
        <dbReference type="ARBA" id="ARBA00004173"/>
    </source>
</evidence>
<dbReference type="GO" id="GO:0009570">
    <property type="term" value="C:chloroplast stroma"/>
    <property type="evidence" value="ECO:0007669"/>
    <property type="project" value="TreeGrafter"/>
</dbReference>
<dbReference type="EMBL" id="CACTIH010003659">
    <property type="protein sequence ID" value="CAA2980948.1"/>
    <property type="molecule type" value="Genomic_DNA"/>
</dbReference>
<keyword evidence="7 17" id="KW-0032">Aminotransferase</keyword>
<dbReference type="Gene3D" id="3.40.640.10">
    <property type="entry name" value="Type I PLP-dependent aspartate aminotransferase-like (Major domain)"/>
    <property type="match status" value="1"/>
</dbReference>
<dbReference type="CDD" id="cd00610">
    <property type="entry name" value="OAT_like"/>
    <property type="match status" value="1"/>
</dbReference>
<dbReference type="PROSITE" id="PS00600">
    <property type="entry name" value="AA_TRANSFER_CLASS_3"/>
    <property type="match status" value="1"/>
</dbReference>
<dbReference type="GO" id="GO:0030170">
    <property type="term" value="F:pyridoxal phosphate binding"/>
    <property type="evidence" value="ECO:0007669"/>
    <property type="project" value="InterPro"/>
</dbReference>
<keyword evidence="18" id="KW-1185">Reference proteome</keyword>
<evidence type="ECO:0000313" key="17">
    <source>
        <dbReference type="EMBL" id="CAA2980948.1"/>
    </source>
</evidence>
<accession>A0A8S0RNJ6</accession>
<dbReference type="InterPro" id="IPR004636">
    <property type="entry name" value="AcOrn/SuccOrn_fam"/>
</dbReference>
<dbReference type="InterPro" id="IPR005814">
    <property type="entry name" value="Aminotrans_3"/>
</dbReference>
<keyword evidence="10 15" id="KW-0663">Pyridoxal phosphate</keyword>
<comment type="pathway">
    <text evidence="3">Amino-acid biosynthesis; L-arginine biosynthesis; N(2)-acetyl-L-ornithine from L-glutamate: step 4/4.</text>
</comment>
<dbReference type="PANTHER" id="PTHR11986:SF79">
    <property type="entry name" value="ACETYLORNITHINE AMINOTRANSFERASE, MITOCHONDRIAL"/>
    <property type="match status" value="1"/>
</dbReference>
<dbReference type="HAMAP" id="MF_01107">
    <property type="entry name" value="ArgD_aminotrans_3"/>
    <property type="match status" value="1"/>
</dbReference>
<evidence type="ECO:0000256" key="8">
    <source>
        <dbReference type="ARBA" id="ARBA00022605"/>
    </source>
</evidence>
<dbReference type="InterPro" id="IPR015422">
    <property type="entry name" value="PyrdxlP-dep_Trfase_small"/>
</dbReference>
<name>A0A8S0RNJ6_OLEEU</name>
<keyword evidence="8" id="KW-0028">Amino-acid biosynthesis</keyword>
<dbReference type="EC" id="2.6.1.11" evidence="5"/>
<evidence type="ECO:0000256" key="15">
    <source>
        <dbReference type="RuleBase" id="RU003560"/>
    </source>
</evidence>
<evidence type="ECO:0000256" key="12">
    <source>
        <dbReference type="ARBA" id="ARBA00023128"/>
    </source>
</evidence>
<evidence type="ECO:0000256" key="3">
    <source>
        <dbReference type="ARBA" id="ARBA00005024"/>
    </source>
</evidence>
<keyword evidence="11" id="KW-0809">Transit peptide</keyword>
<dbReference type="InterPro" id="IPR049704">
    <property type="entry name" value="Aminotrans_3_PPA_site"/>
</dbReference>
<feature type="region of interest" description="Disordered" evidence="16">
    <location>
        <begin position="1"/>
        <end position="20"/>
    </location>
</feature>
<evidence type="ECO:0000256" key="4">
    <source>
        <dbReference type="ARBA" id="ARBA00008954"/>
    </source>
</evidence>
<comment type="caution">
    <text evidence="17">The sequence shown here is derived from an EMBL/GenBank/DDBJ whole genome shotgun (WGS) entry which is preliminary data.</text>
</comment>
<keyword evidence="9" id="KW-0808">Transferase</keyword>
<dbReference type="Gramene" id="OE9A113115T1">
    <property type="protein sequence ID" value="OE9A113115C1"/>
    <property type="gene ID" value="OE9A113115"/>
</dbReference>
<dbReference type="OrthoDB" id="5419315at2759"/>
<evidence type="ECO:0000256" key="13">
    <source>
        <dbReference type="ARBA" id="ARBA00050813"/>
    </source>
</evidence>
<dbReference type="GO" id="GO:0042802">
    <property type="term" value="F:identical protein binding"/>
    <property type="evidence" value="ECO:0007669"/>
    <property type="project" value="TreeGrafter"/>
</dbReference>
<dbReference type="InterPro" id="IPR015424">
    <property type="entry name" value="PyrdxlP-dep_Trfase"/>
</dbReference>
<evidence type="ECO:0000256" key="1">
    <source>
        <dbReference type="ARBA" id="ARBA00001933"/>
    </source>
</evidence>
<evidence type="ECO:0000256" key="5">
    <source>
        <dbReference type="ARBA" id="ARBA00012919"/>
    </source>
</evidence>
<dbReference type="GO" id="GO:0006526">
    <property type="term" value="P:L-arginine biosynthetic process"/>
    <property type="evidence" value="ECO:0007669"/>
    <property type="project" value="UniProtKB-KW"/>
</dbReference>
<sequence>MSNLPENDVSPTDRGVSKEVEVGQTAGADLWFPSRRLPAPATLPQHLSSEVPPGHSRAANSSILPDQIILRNLSVFFCKTMSCSTLFSLKTPLFTSTTVSHSNNLRPTNYFVTTASLEVGVHSNPKPLLNENPKKTSEVIADEKKFVVGTYARAPVVLASGKGCKVYDVDGQEYLDLTSGIAVNALGHGDPDWVRAVTEQANVLTHVSNIYYSIPQVELAKRLVACSFADRVFFSNSGTEANEAAIKFSRKFQRYSHPDEKQPPMKFIAFTNCFHGRTMGALALTSKENYRSPFEPVMPGVTFLEYGNIQASTEIIQSGEIAAVFVEPIQGEGGIYSATKEFLQSLRTACDNTGSLLIFDEVQCGLGRSGFLWAHEAYGVYPDIMTLAKPLAGGLPIGAVLVTEKVACAINFGDHGSTFAGGPLVCSAAIAVLDKISSPGFLASVSEKGQYFRELLVKKLGGNSHVKEVRGSGLIIGIELDVSASPLVDACQQSGLLILTAGKGNVVRIVPPLIISTQEIDQAVEILIDRIPVLDQASTN</sequence>
<evidence type="ECO:0000256" key="14">
    <source>
        <dbReference type="ARBA" id="ARBA00078458"/>
    </source>
</evidence>
<dbReference type="FunFam" id="3.40.640.10:FF:000280">
    <property type="entry name" value="Acetylornithine aminotransferase, mitochondrial"/>
    <property type="match status" value="1"/>
</dbReference>
<dbReference type="NCBIfam" id="TIGR00707">
    <property type="entry name" value="argD"/>
    <property type="match status" value="1"/>
</dbReference>
<protein>
    <recommendedName>
        <fullName evidence="5">acetylornithine transaminase</fullName>
        <ecNumber evidence="5">2.6.1.11</ecNumber>
    </recommendedName>
    <alternativeName>
        <fullName evidence="14">Acetylornithine transaminase</fullName>
    </alternativeName>
</protein>
<comment type="subcellular location">
    <subcellularLocation>
        <location evidence="2">Mitochondrion</location>
    </subcellularLocation>
</comment>
<keyword evidence="6" id="KW-0055">Arginine biosynthesis</keyword>
<evidence type="ECO:0000256" key="9">
    <source>
        <dbReference type="ARBA" id="ARBA00022679"/>
    </source>
</evidence>
<evidence type="ECO:0000313" key="18">
    <source>
        <dbReference type="Proteomes" id="UP000594638"/>
    </source>
</evidence>
<dbReference type="AlphaFoldDB" id="A0A8S0RNJ6"/>
<evidence type="ECO:0000256" key="10">
    <source>
        <dbReference type="ARBA" id="ARBA00022898"/>
    </source>
</evidence>
<comment type="catalytic activity">
    <reaction evidence="13">
        <text>N(2)-acetyl-L-ornithine + 2-oxoglutarate = N-acetyl-L-glutamate 5-semialdehyde + L-glutamate</text>
        <dbReference type="Rhea" id="RHEA:18049"/>
        <dbReference type="ChEBI" id="CHEBI:16810"/>
        <dbReference type="ChEBI" id="CHEBI:29123"/>
        <dbReference type="ChEBI" id="CHEBI:29985"/>
        <dbReference type="ChEBI" id="CHEBI:57805"/>
        <dbReference type="EC" id="2.6.1.11"/>
    </reaction>
</comment>
<dbReference type="NCBIfam" id="NF002325">
    <property type="entry name" value="PRK01278.1"/>
    <property type="match status" value="1"/>
</dbReference>
<evidence type="ECO:0000256" key="16">
    <source>
        <dbReference type="SAM" id="MobiDB-lite"/>
    </source>
</evidence>
<dbReference type="GO" id="GO:0003992">
    <property type="term" value="F:N2-acetyl-L-ornithine:2-oxoglutarate 5-aminotransferase activity"/>
    <property type="evidence" value="ECO:0007669"/>
    <property type="project" value="UniProtKB-EC"/>
</dbReference>
<comment type="similarity">
    <text evidence="4 15">Belongs to the class-III pyridoxal-phosphate-dependent aminotransferase family.</text>
</comment>
<evidence type="ECO:0000256" key="7">
    <source>
        <dbReference type="ARBA" id="ARBA00022576"/>
    </source>
</evidence>
<organism evidence="17 18">
    <name type="scientific">Olea europaea subsp. europaea</name>
    <dbReference type="NCBI Taxonomy" id="158383"/>
    <lineage>
        <taxon>Eukaryota</taxon>
        <taxon>Viridiplantae</taxon>
        <taxon>Streptophyta</taxon>
        <taxon>Embryophyta</taxon>
        <taxon>Tracheophyta</taxon>
        <taxon>Spermatophyta</taxon>
        <taxon>Magnoliopsida</taxon>
        <taxon>eudicotyledons</taxon>
        <taxon>Gunneridae</taxon>
        <taxon>Pentapetalae</taxon>
        <taxon>asterids</taxon>
        <taxon>lamiids</taxon>
        <taxon>Lamiales</taxon>
        <taxon>Oleaceae</taxon>
        <taxon>Oleeae</taxon>
        <taxon>Olea</taxon>
    </lineage>
</organism>
<gene>
    <name evidence="17" type="ORF">OLEA9_A113115</name>
</gene>
<dbReference type="InterPro" id="IPR015421">
    <property type="entry name" value="PyrdxlP-dep_Trfase_major"/>
</dbReference>
<dbReference type="Proteomes" id="UP000594638">
    <property type="component" value="Unassembled WGS sequence"/>
</dbReference>
<dbReference type="Gene3D" id="3.90.1150.10">
    <property type="entry name" value="Aspartate Aminotransferase, domain 1"/>
    <property type="match status" value="1"/>
</dbReference>
<dbReference type="SUPFAM" id="SSF53383">
    <property type="entry name" value="PLP-dependent transferases"/>
    <property type="match status" value="1"/>
</dbReference>
<dbReference type="PANTHER" id="PTHR11986">
    <property type="entry name" value="AMINOTRANSFERASE CLASS III"/>
    <property type="match status" value="1"/>
</dbReference>
<keyword evidence="12" id="KW-0496">Mitochondrion</keyword>
<dbReference type="InterPro" id="IPR050103">
    <property type="entry name" value="Class-III_PLP-dep_AT"/>
</dbReference>
<evidence type="ECO:0000256" key="6">
    <source>
        <dbReference type="ARBA" id="ARBA00022571"/>
    </source>
</evidence>
<proteinExistence type="inferred from homology"/>
<comment type="cofactor">
    <cofactor evidence="1">
        <name>pyridoxal 5'-phosphate</name>
        <dbReference type="ChEBI" id="CHEBI:597326"/>
    </cofactor>
</comment>
<reference evidence="17 18" key="1">
    <citation type="submission" date="2019-12" db="EMBL/GenBank/DDBJ databases">
        <authorList>
            <person name="Alioto T."/>
            <person name="Alioto T."/>
            <person name="Gomez Garrido J."/>
        </authorList>
    </citation>
    <scope>NUCLEOTIDE SEQUENCE [LARGE SCALE GENOMIC DNA]</scope>
</reference>
<dbReference type="GO" id="GO:0005739">
    <property type="term" value="C:mitochondrion"/>
    <property type="evidence" value="ECO:0007669"/>
    <property type="project" value="UniProtKB-SubCell"/>
</dbReference>
<dbReference type="Pfam" id="PF00202">
    <property type="entry name" value="Aminotran_3"/>
    <property type="match status" value="1"/>
</dbReference>
<evidence type="ECO:0000256" key="11">
    <source>
        <dbReference type="ARBA" id="ARBA00022946"/>
    </source>
</evidence>